<dbReference type="Proteomes" id="UP001165960">
    <property type="component" value="Unassembled WGS sequence"/>
</dbReference>
<dbReference type="EMBL" id="QTSX02000112">
    <property type="protein sequence ID" value="KAJ9088506.1"/>
    <property type="molecule type" value="Genomic_DNA"/>
</dbReference>
<gene>
    <name evidence="1" type="ORF">DSO57_1022380</name>
</gene>
<reference evidence="1" key="1">
    <citation type="submission" date="2022-04" db="EMBL/GenBank/DDBJ databases">
        <title>Genome of the entomopathogenic fungus Entomophthora muscae.</title>
        <authorList>
            <person name="Elya C."/>
            <person name="Lovett B.R."/>
            <person name="Lee E."/>
            <person name="Macias A.M."/>
            <person name="Hajek A.E."/>
            <person name="De Bivort B.L."/>
            <person name="Kasson M.T."/>
            <person name="De Fine Licht H.H."/>
            <person name="Stajich J.E."/>
        </authorList>
    </citation>
    <scope>NUCLEOTIDE SEQUENCE</scope>
    <source>
        <strain evidence="1">Berkeley</strain>
    </source>
</reference>
<evidence type="ECO:0000313" key="1">
    <source>
        <dbReference type="EMBL" id="KAJ9088506.1"/>
    </source>
</evidence>
<proteinExistence type="predicted"/>
<keyword evidence="2" id="KW-1185">Reference proteome</keyword>
<comment type="caution">
    <text evidence="1">The sequence shown here is derived from an EMBL/GenBank/DDBJ whole genome shotgun (WGS) entry which is preliminary data.</text>
</comment>
<protein>
    <submittedName>
        <fullName evidence="1">Uncharacterized protein</fullName>
    </submittedName>
</protein>
<name>A0ACC2UP26_9FUNG</name>
<accession>A0ACC2UP26</accession>
<sequence length="158" mass="16822">MGPVLNPEPNFLRPASSEDQELGCLKPINSKPVSKVDANLPGSESSPSPQRFSSKLPVPDDRSFPKVTTCNTGSLGGEISNPTNEKSPKPAPVLRLDNCSANPSNTIASNDNPPTPNARSFPEVLSGIFLTLSKLPYSSQYGNHQDFGVLRGLYGNSL</sequence>
<organism evidence="1 2">
    <name type="scientific">Entomophthora muscae</name>
    <dbReference type="NCBI Taxonomy" id="34485"/>
    <lineage>
        <taxon>Eukaryota</taxon>
        <taxon>Fungi</taxon>
        <taxon>Fungi incertae sedis</taxon>
        <taxon>Zoopagomycota</taxon>
        <taxon>Entomophthoromycotina</taxon>
        <taxon>Entomophthoromycetes</taxon>
        <taxon>Entomophthorales</taxon>
        <taxon>Entomophthoraceae</taxon>
        <taxon>Entomophthora</taxon>
    </lineage>
</organism>
<evidence type="ECO:0000313" key="2">
    <source>
        <dbReference type="Proteomes" id="UP001165960"/>
    </source>
</evidence>